<dbReference type="AlphaFoldDB" id="A0A0K2U701"/>
<protein>
    <submittedName>
        <fullName evidence="1">DTW domaincontaining protein 1 [Acyrthosiphon pisum]</fullName>
    </submittedName>
</protein>
<name>A0A0K2U701_LEPSM</name>
<reference evidence="1" key="1">
    <citation type="submission" date="2014-05" db="EMBL/GenBank/DDBJ databases">
        <authorList>
            <person name="Chronopoulou M."/>
        </authorList>
    </citation>
    <scope>NUCLEOTIDE SEQUENCE</scope>
    <source>
        <tissue evidence="1">Whole organism</tissue>
    </source>
</reference>
<proteinExistence type="predicted"/>
<dbReference type="EMBL" id="HACA01016135">
    <property type="protein sequence ID" value="CDW33496.1"/>
    <property type="molecule type" value="Transcribed_RNA"/>
</dbReference>
<gene>
    <name evidence="1" type="primary">Dtwd1</name>
</gene>
<sequence length="23" mass="2826">MFEKIHKIYGKDNLRRYKGTSLQ</sequence>
<evidence type="ECO:0000313" key="1">
    <source>
        <dbReference type="EMBL" id="CDW33496.1"/>
    </source>
</evidence>
<accession>A0A0K2U701</accession>
<organism evidence="1">
    <name type="scientific">Lepeophtheirus salmonis</name>
    <name type="common">Salmon louse</name>
    <name type="synonym">Caligus salmonis</name>
    <dbReference type="NCBI Taxonomy" id="72036"/>
    <lineage>
        <taxon>Eukaryota</taxon>
        <taxon>Metazoa</taxon>
        <taxon>Ecdysozoa</taxon>
        <taxon>Arthropoda</taxon>
        <taxon>Crustacea</taxon>
        <taxon>Multicrustacea</taxon>
        <taxon>Hexanauplia</taxon>
        <taxon>Copepoda</taxon>
        <taxon>Siphonostomatoida</taxon>
        <taxon>Caligidae</taxon>
        <taxon>Lepeophtheirus</taxon>
    </lineage>
</organism>